<feature type="domain" description="NAD-dependent epimerase/dehydratase" evidence="1">
    <location>
        <begin position="9"/>
        <end position="226"/>
    </location>
</feature>
<comment type="caution">
    <text evidence="2">The sequence shown here is derived from an EMBL/GenBank/DDBJ whole genome shotgun (WGS) entry which is preliminary data.</text>
</comment>
<gene>
    <name evidence="2" type="ORF">ML536_01775</name>
</gene>
<organism evidence="2 3">
    <name type="scientific">Paradevosia shaoguanensis</name>
    <dbReference type="NCBI Taxonomy" id="1335043"/>
    <lineage>
        <taxon>Bacteria</taxon>
        <taxon>Pseudomonadati</taxon>
        <taxon>Pseudomonadota</taxon>
        <taxon>Alphaproteobacteria</taxon>
        <taxon>Hyphomicrobiales</taxon>
        <taxon>Devosiaceae</taxon>
        <taxon>Paradevosia</taxon>
    </lineage>
</organism>
<evidence type="ECO:0000313" key="2">
    <source>
        <dbReference type="EMBL" id="MCI0125549.1"/>
    </source>
</evidence>
<reference evidence="2" key="1">
    <citation type="submission" date="2022-03" db="EMBL/GenBank/DDBJ databases">
        <title>The complete genome sequence of a Methyloterrigena soli.</title>
        <authorList>
            <person name="Zi Z."/>
        </authorList>
    </citation>
    <scope>NUCLEOTIDE SEQUENCE</scope>
    <source>
        <strain evidence="2">M48</strain>
    </source>
</reference>
<dbReference type="SUPFAM" id="SSF51735">
    <property type="entry name" value="NAD(P)-binding Rossmann-fold domains"/>
    <property type="match status" value="1"/>
</dbReference>
<keyword evidence="3" id="KW-1185">Reference proteome</keyword>
<evidence type="ECO:0000259" key="1">
    <source>
        <dbReference type="Pfam" id="PF01370"/>
    </source>
</evidence>
<dbReference type="InterPro" id="IPR050177">
    <property type="entry name" value="Lipid_A_modif_metabolic_enz"/>
</dbReference>
<dbReference type="CDD" id="cd08946">
    <property type="entry name" value="SDR_e"/>
    <property type="match status" value="1"/>
</dbReference>
<dbReference type="PANTHER" id="PTHR43245">
    <property type="entry name" value="BIFUNCTIONAL POLYMYXIN RESISTANCE PROTEIN ARNA"/>
    <property type="match status" value="1"/>
</dbReference>
<dbReference type="AlphaFoldDB" id="A0AA41UBU0"/>
<dbReference type="RefSeq" id="WP_281734744.1">
    <property type="nucleotide sequence ID" value="NZ_JAKETQ010000001.1"/>
</dbReference>
<dbReference type="EMBL" id="JALAZD010000001">
    <property type="protein sequence ID" value="MCI0125549.1"/>
    <property type="molecule type" value="Genomic_DNA"/>
</dbReference>
<dbReference type="InterPro" id="IPR036291">
    <property type="entry name" value="NAD(P)-bd_dom_sf"/>
</dbReference>
<accession>A0AA41UBU0</accession>
<evidence type="ECO:0000313" key="3">
    <source>
        <dbReference type="Proteomes" id="UP001156140"/>
    </source>
</evidence>
<dbReference type="Gene3D" id="3.40.50.720">
    <property type="entry name" value="NAD(P)-binding Rossmann-like Domain"/>
    <property type="match status" value="1"/>
</dbReference>
<protein>
    <submittedName>
        <fullName evidence="2">NAD(P)-dependent oxidoreductase</fullName>
    </submittedName>
</protein>
<dbReference type="Pfam" id="PF01370">
    <property type="entry name" value="Epimerase"/>
    <property type="match status" value="1"/>
</dbReference>
<dbReference type="PANTHER" id="PTHR43245:SF55">
    <property type="entry name" value="NAD(P)-BINDING DOMAIN-CONTAINING PROTEIN"/>
    <property type="match status" value="1"/>
</dbReference>
<sequence length="282" mass="31018">MQSSKKRLLVTGAPGIIGSNLARRLLEAGYDVRTTALTAWPDAPCQHTITDLRDFGQAVEVINGSDAVLHLAAVHKSGVHTDAETFNSNVVSSFNVIHAAAMLGVGKVVYASSTHTAGAWWTPDFHPADLPIREAEQYRLPDTYGLSKLAIEQVVRNQRAWNGTQLVGLRYGYTHEAEDYAQIARIWENPAARAANLWNYVDGRDVFAATRLALESDAANGEVFNVTAADTIMNVPSRDLVAQLFPNARLANDLPEFGTLYSIQSAREKLGYEPQHSWRHHV</sequence>
<proteinExistence type="predicted"/>
<dbReference type="InterPro" id="IPR001509">
    <property type="entry name" value="Epimerase_deHydtase"/>
</dbReference>
<dbReference type="Proteomes" id="UP001156140">
    <property type="component" value="Unassembled WGS sequence"/>
</dbReference>
<name>A0AA41UBU0_9HYPH</name>